<evidence type="ECO:0000313" key="2">
    <source>
        <dbReference type="Proteomes" id="UP000019150"/>
    </source>
</evidence>
<accession>W5TDY4</accession>
<organism evidence="1 2">
    <name type="scientific">Nocardia nova SH22a</name>
    <dbReference type="NCBI Taxonomy" id="1415166"/>
    <lineage>
        <taxon>Bacteria</taxon>
        <taxon>Bacillati</taxon>
        <taxon>Actinomycetota</taxon>
        <taxon>Actinomycetes</taxon>
        <taxon>Mycobacteriales</taxon>
        <taxon>Nocardiaceae</taxon>
        <taxon>Nocardia</taxon>
    </lineage>
</organism>
<dbReference type="AlphaFoldDB" id="W5TDY4"/>
<reference evidence="1 2" key="1">
    <citation type="journal article" date="2014" name="Appl. Environ. Microbiol.">
        <title>Insights into the Microbial Degradation of Rubber and Gutta-Percha by Analysis of the Complete Genome of Nocardia nova SH22a.</title>
        <authorList>
            <person name="Luo Q."/>
            <person name="Hiessl S."/>
            <person name="Poehlein A."/>
            <person name="Daniel R."/>
            <person name="Steinbuchel A."/>
        </authorList>
    </citation>
    <scope>NUCLEOTIDE SEQUENCE [LARGE SCALE GENOMIC DNA]</scope>
    <source>
        <strain evidence="1">SH22a</strain>
    </source>
</reference>
<protein>
    <submittedName>
        <fullName evidence="1">Uncharacterized protein</fullName>
    </submittedName>
</protein>
<dbReference type="Proteomes" id="UP000019150">
    <property type="component" value="Chromosome"/>
</dbReference>
<gene>
    <name evidence="1" type="ORF">NONO_c24270</name>
</gene>
<evidence type="ECO:0000313" key="1">
    <source>
        <dbReference type="EMBL" id="AHH17223.1"/>
    </source>
</evidence>
<dbReference type="HOGENOM" id="CLU_2974854_0_0_11"/>
<dbReference type="KEGG" id="nno:NONO_c24270"/>
<name>W5TDY4_9NOCA</name>
<dbReference type="EMBL" id="CP006850">
    <property type="protein sequence ID" value="AHH17223.1"/>
    <property type="molecule type" value="Genomic_DNA"/>
</dbReference>
<dbReference type="PATRIC" id="fig|1415166.3.peg.2481"/>
<sequence length="58" mass="5857">MDPVTVIVTALATGVAKGVGEAASAAVADAYRGWKALLGRMFGADSRAELVLAEHEAA</sequence>
<proteinExistence type="predicted"/>
<keyword evidence="2" id="KW-1185">Reference proteome</keyword>